<evidence type="ECO:0000313" key="3">
    <source>
        <dbReference type="Proteomes" id="UP001387447"/>
    </source>
</evidence>
<gene>
    <name evidence="2" type="ORF">AAEJ74_08270</name>
</gene>
<evidence type="ECO:0000256" key="1">
    <source>
        <dbReference type="SAM" id="Phobius"/>
    </source>
</evidence>
<evidence type="ECO:0008006" key="4">
    <source>
        <dbReference type="Google" id="ProtNLM"/>
    </source>
</evidence>
<dbReference type="Proteomes" id="UP001387447">
    <property type="component" value="Unassembled WGS sequence"/>
</dbReference>
<organism evidence="2 3">
    <name type="scientific">Limnospira fusiformis PMC 851.14</name>
    <dbReference type="NCBI Taxonomy" id="2219512"/>
    <lineage>
        <taxon>Bacteria</taxon>
        <taxon>Bacillati</taxon>
        <taxon>Cyanobacteriota</taxon>
        <taxon>Cyanophyceae</taxon>
        <taxon>Oscillatoriophycideae</taxon>
        <taxon>Oscillatoriales</taxon>
        <taxon>Sirenicapillariaceae</taxon>
        <taxon>Limnospira</taxon>
    </lineage>
</organism>
<feature type="transmembrane region" description="Helical" evidence="1">
    <location>
        <begin position="83"/>
        <end position="105"/>
    </location>
</feature>
<name>A0ABU9EID0_LIMFS</name>
<keyword evidence="1" id="KW-0812">Transmembrane</keyword>
<proteinExistence type="predicted"/>
<keyword evidence="1" id="KW-0472">Membrane</keyword>
<reference evidence="2 3" key="1">
    <citation type="journal article" date="2024" name="Front. Microbiol.">
        <title>Transcriptomic insights into the dominance of two phototrophs throughout the water column of a tropical hypersaline-alkaline crater lake (Dziani Dzaha, Mayotte).</title>
        <authorList>
            <person name="Duperron S."/>
            <person name="Halary S."/>
            <person name="Bouly J.-P."/>
            <person name="Roussel T."/>
            <person name="Hugoni M."/>
            <person name="Bruto M."/>
            <person name="Oger P."/>
            <person name="Duval C."/>
            <person name="Woo A."/>
            <person name="Jezequiel D."/>
            <person name="Ader M."/>
            <person name="Leboulanger C."/>
            <person name="Agogue H."/>
            <person name="Grossi V."/>
            <person name="Trousselier M."/>
            <person name="Bernard C."/>
        </authorList>
    </citation>
    <scope>NUCLEOTIDE SEQUENCE [LARGE SCALE GENOMIC DNA]</scope>
    <source>
        <strain evidence="2 3">PMC 851.14</strain>
    </source>
</reference>
<dbReference type="RefSeq" id="WP_006624599.1">
    <property type="nucleotide sequence ID" value="NZ_JBBWYZ010000006.1"/>
</dbReference>
<evidence type="ECO:0000313" key="2">
    <source>
        <dbReference type="EMBL" id="MEK9511688.1"/>
    </source>
</evidence>
<sequence length="116" mass="12698">MSSKKTFVIVAISSIAGGIIGTFFASPVSYTLYEPSRGRGFYRNCQPFGDLICNEMRNREMYSGQSFRTRSVLDSRATLERQLMYGGIGVFAGLTSGSVLAGVLSQIMKDKTETKS</sequence>
<feature type="transmembrane region" description="Helical" evidence="1">
    <location>
        <begin position="7"/>
        <end position="33"/>
    </location>
</feature>
<protein>
    <recommendedName>
        <fullName evidence="4">Transmembrane protein</fullName>
    </recommendedName>
</protein>
<accession>A0ABU9EID0</accession>
<dbReference type="EMBL" id="JBBWYZ010000006">
    <property type="protein sequence ID" value="MEK9511688.1"/>
    <property type="molecule type" value="Genomic_DNA"/>
</dbReference>
<comment type="caution">
    <text evidence="2">The sequence shown here is derived from an EMBL/GenBank/DDBJ whole genome shotgun (WGS) entry which is preliminary data.</text>
</comment>
<keyword evidence="1" id="KW-1133">Transmembrane helix</keyword>
<keyword evidence="3" id="KW-1185">Reference proteome</keyword>